<feature type="chain" id="PRO_5042213476" description="Linear primary-alkylsulfatase" evidence="9">
    <location>
        <begin position="21"/>
        <end position="650"/>
    </location>
</feature>
<dbReference type="Gene3D" id="3.60.15.30">
    <property type="entry name" value="Metallo-beta-lactamase domain"/>
    <property type="match status" value="1"/>
</dbReference>
<dbReference type="Pfam" id="PF00753">
    <property type="entry name" value="Lactamase_B"/>
    <property type="match status" value="1"/>
</dbReference>
<evidence type="ECO:0000256" key="3">
    <source>
        <dbReference type="ARBA" id="ARBA00022801"/>
    </source>
</evidence>
<evidence type="ECO:0000256" key="2">
    <source>
        <dbReference type="ARBA" id="ARBA00022723"/>
    </source>
</evidence>
<feature type="signal peptide" evidence="9">
    <location>
        <begin position="1"/>
        <end position="20"/>
    </location>
</feature>
<dbReference type="Pfam" id="PF14863">
    <property type="entry name" value="Alkyl_sulf_dimr"/>
    <property type="match status" value="1"/>
</dbReference>
<evidence type="ECO:0000256" key="6">
    <source>
        <dbReference type="ARBA" id="ARBA00066568"/>
    </source>
</evidence>
<dbReference type="PANTHER" id="PTHR43223">
    <property type="entry name" value="ALKYL/ARYL-SULFATASE"/>
    <property type="match status" value="1"/>
</dbReference>
<comment type="caution">
    <text evidence="11">The sequence shown here is derived from an EMBL/GenBank/DDBJ whole genome shotgun (WGS) entry which is preliminary data.</text>
</comment>
<dbReference type="FunFam" id="1.25.40.880:FF:000001">
    <property type="entry name" value="SDS hydrolase SdsA1"/>
    <property type="match status" value="1"/>
</dbReference>
<dbReference type="GO" id="GO:0046872">
    <property type="term" value="F:metal ion binding"/>
    <property type="evidence" value="ECO:0007669"/>
    <property type="project" value="UniProtKB-KW"/>
</dbReference>
<dbReference type="SUPFAM" id="SSF55718">
    <property type="entry name" value="SCP-like"/>
    <property type="match status" value="1"/>
</dbReference>
<dbReference type="GO" id="GO:0018741">
    <property type="term" value="F:linear primary-alkylsulfatase activity"/>
    <property type="evidence" value="ECO:0007669"/>
    <property type="project" value="UniProtKB-EC"/>
</dbReference>
<dbReference type="SMART" id="SM00849">
    <property type="entry name" value="Lactamase_B"/>
    <property type="match status" value="1"/>
</dbReference>
<dbReference type="InterPro" id="IPR044097">
    <property type="entry name" value="Bds1/SdsA1_MBL-fold"/>
</dbReference>
<feature type="domain" description="Metallo-beta-lactamase" evidence="10">
    <location>
        <begin position="122"/>
        <end position="344"/>
    </location>
</feature>
<evidence type="ECO:0000259" key="10">
    <source>
        <dbReference type="SMART" id="SM00849"/>
    </source>
</evidence>
<dbReference type="Gene3D" id="1.25.40.880">
    <property type="entry name" value="Alkyl sulfatase, dimerisation domain"/>
    <property type="match status" value="1"/>
</dbReference>
<dbReference type="GO" id="GO:0046983">
    <property type="term" value="F:protein dimerization activity"/>
    <property type="evidence" value="ECO:0007669"/>
    <property type="project" value="InterPro"/>
</dbReference>
<keyword evidence="2" id="KW-0479">Metal-binding</keyword>
<evidence type="ECO:0000313" key="11">
    <source>
        <dbReference type="EMBL" id="TCB89803.1"/>
    </source>
</evidence>
<evidence type="ECO:0000313" key="12">
    <source>
        <dbReference type="Proteomes" id="UP000291623"/>
    </source>
</evidence>
<dbReference type="InterPro" id="IPR036527">
    <property type="entry name" value="SCP2_sterol-bd_dom_sf"/>
</dbReference>
<evidence type="ECO:0000256" key="7">
    <source>
        <dbReference type="ARBA" id="ARBA00068034"/>
    </source>
</evidence>
<keyword evidence="3" id="KW-0378">Hydrolase</keyword>
<protein>
    <recommendedName>
        <fullName evidence="7">Linear primary-alkylsulfatase</fullName>
        <ecNumber evidence="6">3.1.6.21</ecNumber>
    </recommendedName>
    <alternativeName>
        <fullName evidence="8">Type III linear primary-alkylsulfatase</fullName>
    </alternativeName>
</protein>
<evidence type="ECO:0000256" key="4">
    <source>
        <dbReference type="ARBA" id="ARBA00022833"/>
    </source>
</evidence>
<reference evidence="11 12" key="1">
    <citation type="submission" date="2019-02" db="EMBL/GenBank/DDBJ databases">
        <title>The draft genome of Enterobacter spp. strains.</title>
        <authorList>
            <person name="Wang C."/>
            <person name="Feng Y."/>
            <person name="Zong Z."/>
        </authorList>
    </citation>
    <scope>NUCLEOTIDE SEQUENCE [LARGE SCALE GENOMIC DNA]</scope>
    <source>
        <strain evidence="11 12">WCHEQ120003</strain>
    </source>
</reference>
<dbReference type="RefSeq" id="WP_131636191.1">
    <property type="nucleotide sequence ID" value="NZ_SJON01000001.1"/>
</dbReference>
<accession>A0AAE8R0C4</accession>
<dbReference type="InterPro" id="IPR052195">
    <property type="entry name" value="Bact_Alkyl/Aryl-Sulfatase"/>
</dbReference>
<evidence type="ECO:0000256" key="1">
    <source>
        <dbReference type="ARBA" id="ARBA00001947"/>
    </source>
</evidence>
<dbReference type="GeneID" id="92383537"/>
<dbReference type="Proteomes" id="UP000291623">
    <property type="component" value="Unassembled WGS sequence"/>
</dbReference>
<evidence type="ECO:0000256" key="8">
    <source>
        <dbReference type="ARBA" id="ARBA00075789"/>
    </source>
</evidence>
<dbReference type="FunFam" id="3.60.15.30:FF:000001">
    <property type="entry name" value="Alkyl/aryl-sulfatase BDS1"/>
    <property type="match status" value="1"/>
</dbReference>
<dbReference type="InterPro" id="IPR029229">
    <property type="entry name" value="Alkyl_sulf_C"/>
</dbReference>
<gene>
    <name evidence="11" type="ORF">E0L16_01950</name>
</gene>
<keyword evidence="9" id="KW-0732">Signal</keyword>
<comment type="similarity">
    <text evidence="5">Belongs to the metallo-beta-lactamase superfamily. Type III sulfatase family.</text>
</comment>
<comment type="cofactor">
    <cofactor evidence="1">
        <name>Zn(2+)</name>
        <dbReference type="ChEBI" id="CHEBI:29105"/>
    </cofactor>
</comment>
<sequence>MKPTLIAVSLFTLFAFQASANDSAPSPSAYTKERNAAVYKTLDFTDQQGIADAKRGFIATLTTPVIKTDGGKTVMNIDGWSFLKGDAPATVNPSLWRHAQLNNISGLFKVTDKMYQVRGLDISNMTIVEGDSGIIIIDPLVATDTARAALELYYQHRPKKPIVAVIYTHSHVDHFGGVKGVVSESDVKSGKVKIYAPDGFMEEATSENLLAGNAMSRRALYMYGMMLKPGPEGHVDNGMGKSLATGKNSLIAPTYIVNKSGDRVNIDGIDIEFLLVPGTEAPSEMMMWFPQFNVLDTTELLNPSMHNLYTLRGAKARSAVNWWKALDKALVTYGDKAQITISQHLWPMWDNARIRKYMGDQRDMYKYLNDQVLNLINKGYTMDEIAETIRLPDSLAKNWANQGYYGTVSHNAKGMYMYYMGWYDSNPANLNPLPEKEAAPKYIHLMGGEKQVYQQAQQAVNSGDYRWAAQLLNHLIFANPENKQAKALQADVFSQLGWQSENALWRNEYLSGAKELRDGVPVIPAGSTMDSDLTASIAPEALLDYMGVALNGPKANGKQLRFNWTLPDGDKWGIALNNSVIMYHKDLPFSDPDFSVKTSVAGMSHLINHQQPLDKSIADGELSVDGSTQKLKELLDLLDTFPQMFNIVTP</sequence>
<dbReference type="AlphaFoldDB" id="A0AAE8R0C4"/>
<dbReference type="EC" id="3.1.6.21" evidence="6"/>
<dbReference type="EMBL" id="SJON01000001">
    <property type="protein sequence ID" value="TCB89803.1"/>
    <property type="molecule type" value="Genomic_DNA"/>
</dbReference>
<dbReference type="GO" id="GO:0018909">
    <property type="term" value="P:dodecyl sulfate metabolic process"/>
    <property type="evidence" value="ECO:0007669"/>
    <property type="project" value="InterPro"/>
</dbReference>
<evidence type="ECO:0000256" key="5">
    <source>
        <dbReference type="ARBA" id="ARBA00033751"/>
    </source>
</evidence>
<dbReference type="Pfam" id="PF14864">
    <property type="entry name" value="Alkyl_sulf_C"/>
    <property type="match status" value="1"/>
</dbReference>
<dbReference type="InterPro" id="IPR001279">
    <property type="entry name" value="Metallo-B-lactamas"/>
</dbReference>
<dbReference type="PANTHER" id="PTHR43223:SF1">
    <property type="entry name" value="ALKYL_ARYL-SULFATASE BDS1"/>
    <property type="match status" value="1"/>
</dbReference>
<name>A0AAE8R0C4_9ENTR</name>
<organism evidence="11 12">
    <name type="scientific">Enterobacter quasihormaechei</name>
    <dbReference type="NCBI Taxonomy" id="2529382"/>
    <lineage>
        <taxon>Bacteria</taxon>
        <taxon>Pseudomonadati</taxon>
        <taxon>Pseudomonadota</taxon>
        <taxon>Gammaproteobacteria</taxon>
        <taxon>Enterobacterales</taxon>
        <taxon>Enterobacteriaceae</taxon>
        <taxon>Enterobacter</taxon>
    </lineage>
</organism>
<proteinExistence type="inferred from homology"/>
<dbReference type="InterPro" id="IPR038536">
    <property type="entry name" value="Alkyl/aryl-sulf_dimr_sf"/>
</dbReference>
<dbReference type="SUPFAM" id="SSF56281">
    <property type="entry name" value="Metallo-hydrolase/oxidoreductase"/>
    <property type="match status" value="1"/>
</dbReference>
<keyword evidence="4" id="KW-0862">Zinc</keyword>
<dbReference type="InterPro" id="IPR029228">
    <property type="entry name" value="Alkyl_sulf_dimr"/>
</dbReference>
<evidence type="ECO:0000256" key="9">
    <source>
        <dbReference type="SAM" id="SignalP"/>
    </source>
</evidence>
<dbReference type="InterPro" id="IPR036866">
    <property type="entry name" value="RibonucZ/Hydroxyglut_hydro"/>
</dbReference>
<dbReference type="Gene3D" id="3.30.1050.10">
    <property type="entry name" value="SCP2 sterol-binding domain"/>
    <property type="match status" value="1"/>
</dbReference>
<dbReference type="CDD" id="cd07710">
    <property type="entry name" value="arylsulfatase_Sdsa1-like_MBL-fold"/>
    <property type="match status" value="1"/>
</dbReference>